<name>A0A9P9J260_9PLEO</name>
<dbReference type="GO" id="GO:0005739">
    <property type="term" value="C:mitochondrion"/>
    <property type="evidence" value="ECO:0007669"/>
    <property type="project" value="InterPro"/>
</dbReference>
<protein>
    <submittedName>
        <fullName evidence="3">NADH:ubiquinone oxidoreductase 20.1kD subunit</fullName>
    </submittedName>
</protein>
<evidence type="ECO:0000313" key="4">
    <source>
        <dbReference type="Proteomes" id="UP000700596"/>
    </source>
</evidence>
<organism evidence="3 4">
    <name type="scientific">Dendryphion nanum</name>
    <dbReference type="NCBI Taxonomy" id="256645"/>
    <lineage>
        <taxon>Eukaryota</taxon>
        <taxon>Fungi</taxon>
        <taxon>Dikarya</taxon>
        <taxon>Ascomycota</taxon>
        <taxon>Pezizomycotina</taxon>
        <taxon>Dothideomycetes</taxon>
        <taxon>Pleosporomycetidae</taxon>
        <taxon>Pleosporales</taxon>
        <taxon>Torulaceae</taxon>
        <taxon>Dendryphion</taxon>
    </lineage>
</organism>
<keyword evidence="2" id="KW-0472">Membrane</keyword>
<gene>
    <name evidence="3" type="ORF">B0J11DRAFT_515042</name>
</gene>
<dbReference type="EMBL" id="JAGMWT010000001">
    <property type="protein sequence ID" value="KAH7138649.1"/>
    <property type="molecule type" value="Genomic_DNA"/>
</dbReference>
<dbReference type="Pfam" id="PF05821">
    <property type="entry name" value="NDUF_B8"/>
    <property type="match status" value="1"/>
</dbReference>
<dbReference type="PANTHER" id="PTHR12840:SF1">
    <property type="entry name" value="NADH DEHYDROGENASE [UBIQUINONE] 1 BETA SUBCOMPLEX SUBUNIT 8, MITOCHONDRIAL"/>
    <property type="match status" value="1"/>
</dbReference>
<feature type="compositionally biased region" description="Basic and acidic residues" evidence="1">
    <location>
        <begin position="112"/>
        <end position="125"/>
    </location>
</feature>
<evidence type="ECO:0000256" key="2">
    <source>
        <dbReference type="SAM" id="Phobius"/>
    </source>
</evidence>
<keyword evidence="2" id="KW-0812">Transmembrane</keyword>
<reference evidence="3" key="1">
    <citation type="journal article" date="2021" name="Nat. Commun.">
        <title>Genetic determinants of endophytism in the Arabidopsis root mycobiome.</title>
        <authorList>
            <person name="Mesny F."/>
            <person name="Miyauchi S."/>
            <person name="Thiergart T."/>
            <person name="Pickel B."/>
            <person name="Atanasova L."/>
            <person name="Karlsson M."/>
            <person name="Huettel B."/>
            <person name="Barry K.W."/>
            <person name="Haridas S."/>
            <person name="Chen C."/>
            <person name="Bauer D."/>
            <person name="Andreopoulos W."/>
            <person name="Pangilinan J."/>
            <person name="LaButti K."/>
            <person name="Riley R."/>
            <person name="Lipzen A."/>
            <person name="Clum A."/>
            <person name="Drula E."/>
            <person name="Henrissat B."/>
            <person name="Kohler A."/>
            <person name="Grigoriev I.V."/>
            <person name="Martin F.M."/>
            <person name="Hacquard S."/>
        </authorList>
    </citation>
    <scope>NUCLEOTIDE SEQUENCE</scope>
    <source>
        <strain evidence="3">MPI-CAGE-CH-0243</strain>
    </source>
</reference>
<accession>A0A9P9J260</accession>
<proteinExistence type="predicted"/>
<dbReference type="Proteomes" id="UP000700596">
    <property type="component" value="Unassembled WGS sequence"/>
</dbReference>
<sequence>MLIKCCIPSVEMSRPKGVSLFRLVTAFPQLSPCITNLDHDDVFASANHDSLPIAITMLSRRIAAARPLTRAIVPATAALRPHFTQLRQRSTPSEVQELDDPGMNGGYINPPPEKRSNRDPYGDYWDKQERRNYGEPVHEDNDILGALSLHDYNHFSPGWAGVLLGTFVVTVLGLCVAVKQIYPDRVSVPKTYEGGLEAELGGPRAVRARAHGEEFDGKS</sequence>
<evidence type="ECO:0000256" key="1">
    <source>
        <dbReference type="SAM" id="MobiDB-lite"/>
    </source>
</evidence>
<evidence type="ECO:0000313" key="3">
    <source>
        <dbReference type="EMBL" id="KAH7138649.1"/>
    </source>
</evidence>
<keyword evidence="2" id="KW-1133">Transmembrane helix</keyword>
<feature type="region of interest" description="Disordered" evidence="1">
    <location>
        <begin position="88"/>
        <end position="125"/>
    </location>
</feature>
<dbReference type="InterPro" id="IPR008699">
    <property type="entry name" value="NDUFB8"/>
</dbReference>
<dbReference type="AlphaFoldDB" id="A0A9P9J260"/>
<comment type="caution">
    <text evidence="3">The sequence shown here is derived from an EMBL/GenBank/DDBJ whole genome shotgun (WGS) entry which is preliminary data.</text>
</comment>
<dbReference type="PANTHER" id="PTHR12840">
    <property type="entry name" value="NADH-UBIQUINONE OXIDOREDUCTASE ASHI SUBUNIT"/>
    <property type="match status" value="1"/>
</dbReference>
<dbReference type="OrthoDB" id="2014058at2759"/>
<feature type="transmembrane region" description="Helical" evidence="2">
    <location>
        <begin position="158"/>
        <end position="178"/>
    </location>
</feature>
<keyword evidence="4" id="KW-1185">Reference proteome</keyword>